<dbReference type="Proteomes" id="UP000674938">
    <property type="component" value="Unassembled WGS sequence"/>
</dbReference>
<dbReference type="InterPro" id="IPR006523">
    <property type="entry name" value="RinA"/>
</dbReference>
<gene>
    <name evidence="1" type="ORF">I6N95_09600</name>
</gene>
<dbReference type="NCBIfam" id="TIGR01636">
    <property type="entry name" value="phage_rinA"/>
    <property type="match status" value="1"/>
</dbReference>
<comment type="caution">
    <text evidence="1">The sequence shown here is derived from an EMBL/GenBank/DDBJ whole genome shotgun (WGS) entry which is preliminary data.</text>
</comment>
<dbReference type="EMBL" id="JAEEGA010000005">
    <property type="protein sequence ID" value="MBP1041260.1"/>
    <property type="molecule type" value="Genomic_DNA"/>
</dbReference>
<dbReference type="RefSeq" id="WP_209527034.1">
    <property type="nucleotide sequence ID" value="NZ_JAEEGA010000005.1"/>
</dbReference>
<name>A0A940PAQ1_9ENTE</name>
<keyword evidence="2" id="KW-1185">Reference proteome</keyword>
<accession>A0A940PAQ1</accession>
<evidence type="ECO:0000313" key="1">
    <source>
        <dbReference type="EMBL" id="MBP1041260.1"/>
    </source>
</evidence>
<dbReference type="AlphaFoldDB" id="A0A940PAQ1"/>
<organism evidence="1 2">
    <name type="scientific">Vagococcus allomyrinae</name>
    <dbReference type="NCBI Taxonomy" id="2794353"/>
    <lineage>
        <taxon>Bacteria</taxon>
        <taxon>Bacillati</taxon>
        <taxon>Bacillota</taxon>
        <taxon>Bacilli</taxon>
        <taxon>Lactobacillales</taxon>
        <taxon>Enterococcaceae</taxon>
        <taxon>Vagococcus</taxon>
    </lineage>
</organism>
<evidence type="ECO:0000313" key="2">
    <source>
        <dbReference type="Proteomes" id="UP000674938"/>
    </source>
</evidence>
<proteinExistence type="predicted"/>
<evidence type="ECO:0008006" key="3">
    <source>
        <dbReference type="Google" id="ProtNLM"/>
    </source>
</evidence>
<protein>
    <recommendedName>
        <fullName evidence="3">DUF722 domain-containing protein</fullName>
    </recommendedName>
</protein>
<sequence>MSEQIKISNKARQHVREMLSDYPQMKKEMAELRHSLLTITEDGSNQFSVFEADTVIKIVSHEQIHFRSLALKVIDEVIGKATSETQAIIEFRYFNKESLSWVAISLKEEVRYSEDNCRKLEKKVVDEIAKRLGW</sequence>
<reference evidence="1" key="1">
    <citation type="submission" date="2020-12" db="EMBL/GenBank/DDBJ databases">
        <title>Vagococcus allomyrinae sp. nov. and Enterococcus lavae sp. nov., isolated from the larvae of Allomyrina dichotoma.</title>
        <authorList>
            <person name="Lee S.D."/>
        </authorList>
    </citation>
    <scope>NUCLEOTIDE SEQUENCE</scope>
    <source>
        <strain evidence="1">BWB3-3</strain>
    </source>
</reference>